<dbReference type="EMBL" id="MU150260">
    <property type="protein sequence ID" value="KAF9463666.1"/>
    <property type="molecule type" value="Genomic_DNA"/>
</dbReference>
<dbReference type="Proteomes" id="UP000807353">
    <property type="component" value="Unassembled WGS sequence"/>
</dbReference>
<keyword evidence="3" id="KW-1185">Reference proteome</keyword>
<sequence>MSPEAASPSVTTLSSHHTSSSSSAIQSFHHPSLSSPYESFYAGHTHDSSISSARDLQLSFMREEIDGLRMKNHVLETEVIVWKTRFESTQEAIKMFQDGAGSVMLPNNNSNSLPAIKTIPPPLSQLLFTKVKFWTARDYDLECKKLAGETNGLATRMKKRGRPSRADSDELDDDDKH</sequence>
<evidence type="ECO:0000256" key="1">
    <source>
        <dbReference type="SAM" id="MobiDB-lite"/>
    </source>
</evidence>
<feature type="compositionally biased region" description="Basic and acidic residues" evidence="1">
    <location>
        <begin position="164"/>
        <end position="177"/>
    </location>
</feature>
<protein>
    <submittedName>
        <fullName evidence="2">Uncharacterized protein</fullName>
    </submittedName>
</protein>
<gene>
    <name evidence="2" type="ORF">BDZ94DRAFT_595361</name>
</gene>
<feature type="compositionally biased region" description="Low complexity" evidence="1">
    <location>
        <begin position="7"/>
        <end position="28"/>
    </location>
</feature>
<proteinExistence type="predicted"/>
<evidence type="ECO:0000313" key="2">
    <source>
        <dbReference type="EMBL" id="KAF9463666.1"/>
    </source>
</evidence>
<organism evidence="2 3">
    <name type="scientific">Collybia nuda</name>
    <dbReference type="NCBI Taxonomy" id="64659"/>
    <lineage>
        <taxon>Eukaryota</taxon>
        <taxon>Fungi</taxon>
        <taxon>Dikarya</taxon>
        <taxon>Basidiomycota</taxon>
        <taxon>Agaricomycotina</taxon>
        <taxon>Agaricomycetes</taxon>
        <taxon>Agaricomycetidae</taxon>
        <taxon>Agaricales</taxon>
        <taxon>Tricholomatineae</taxon>
        <taxon>Clitocybaceae</taxon>
        <taxon>Collybia</taxon>
    </lineage>
</organism>
<feature type="region of interest" description="Disordered" evidence="1">
    <location>
        <begin position="1"/>
        <end position="28"/>
    </location>
</feature>
<reference evidence="2" key="1">
    <citation type="submission" date="2020-11" db="EMBL/GenBank/DDBJ databases">
        <authorList>
            <consortium name="DOE Joint Genome Institute"/>
            <person name="Ahrendt S."/>
            <person name="Riley R."/>
            <person name="Andreopoulos W."/>
            <person name="Labutti K."/>
            <person name="Pangilinan J."/>
            <person name="Ruiz-Duenas F.J."/>
            <person name="Barrasa J.M."/>
            <person name="Sanchez-Garcia M."/>
            <person name="Camarero S."/>
            <person name="Miyauchi S."/>
            <person name="Serrano A."/>
            <person name="Linde D."/>
            <person name="Babiker R."/>
            <person name="Drula E."/>
            <person name="Ayuso-Fernandez I."/>
            <person name="Pacheco R."/>
            <person name="Padilla G."/>
            <person name="Ferreira P."/>
            <person name="Barriuso J."/>
            <person name="Kellner H."/>
            <person name="Castanera R."/>
            <person name="Alfaro M."/>
            <person name="Ramirez L."/>
            <person name="Pisabarro A.G."/>
            <person name="Kuo A."/>
            <person name="Tritt A."/>
            <person name="Lipzen A."/>
            <person name="He G."/>
            <person name="Yan M."/>
            <person name="Ng V."/>
            <person name="Cullen D."/>
            <person name="Martin F."/>
            <person name="Rosso M.-N."/>
            <person name="Henrissat B."/>
            <person name="Hibbett D."/>
            <person name="Martinez A.T."/>
            <person name="Grigoriev I.V."/>
        </authorList>
    </citation>
    <scope>NUCLEOTIDE SEQUENCE</scope>
    <source>
        <strain evidence="2">CBS 247.69</strain>
    </source>
</reference>
<name>A0A9P5Y9C0_9AGAR</name>
<comment type="caution">
    <text evidence="2">The sequence shown here is derived from an EMBL/GenBank/DDBJ whole genome shotgun (WGS) entry which is preliminary data.</text>
</comment>
<evidence type="ECO:0000313" key="3">
    <source>
        <dbReference type="Proteomes" id="UP000807353"/>
    </source>
</evidence>
<feature type="region of interest" description="Disordered" evidence="1">
    <location>
        <begin position="153"/>
        <end position="177"/>
    </location>
</feature>
<dbReference type="AlphaFoldDB" id="A0A9P5Y9C0"/>
<accession>A0A9P5Y9C0</accession>